<evidence type="ECO:0000313" key="1">
    <source>
        <dbReference type="EMBL" id="VEP18316.1"/>
    </source>
</evidence>
<dbReference type="Proteomes" id="UP000320055">
    <property type="component" value="Unassembled WGS sequence"/>
</dbReference>
<sequence length="529" mass="60046">MGELLLKWRNWCLNRGLLTYGIIYELYWRYLLLAPQYQKHLRQRHQIILADDTDDYPAIAKDLFELLLDKGVRGVFTYNPDSQVRLGVNADPGYLKQIAKRCRIIDITGENFSSSESKIASQSYYSKNDYIDLAVELVSENTYGISLPDTIQSIQTISRAELLRTTAQSIIEAIKSEGIKAEEIAIIAPGLDEIGRYTLIEILSAQGIAVTPVNEQRPLISSPTVRALLTLMALVYPGIGKLVDRDSIAEMLTILSQTYVEGKLIPQIDPVRAGLLADYCYHVDPEFPDLLPIESFPRWDRLGNQGATAYQKIIDWVTQTKEQQLKQCYVTPAIFLSKAIAFFLGKSEKMTYPHHTLSALRELIETAQHYWEVDRRLRQVQPSLQTQAVTVANFITLLRRGTITANPRRNNQFTPSESAVSLATIFQYRSLRTAHRRQYWLDAGSPLWEQGGAATLFGAPLFLQSWSGYGWMPEDQYNLDRERLQRIVRDLLGRVSEKVILCHSDLGVNGTEQMGALFPLVQASRQIEN</sequence>
<dbReference type="InterPro" id="IPR027417">
    <property type="entry name" value="P-loop_NTPase"/>
</dbReference>
<gene>
    <name evidence="1" type="ORF">H1P_740028</name>
</gene>
<proteinExistence type="predicted"/>
<accession>A0A563W3R0</accession>
<protein>
    <submittedName>
        <fullName evidence="1">Uncharacterized protein</fullName>
    </submittedName>
</protein>
<keyword evidence="2" id="KW-1185">Reference proteome</keyword>
<dbReference type="SUPFAM" id="SSF52540">
    <property type="entry name" value="P-loop containing nucleoside triphosphate hydrolases"/>
    <property type="match status" value="1"/>
</dbReference>
<reference evidence="1 2" key="1">
    <citation type="submission" date="2019-01" db="EMBL/GenBank/DDBJ databases">
        <authorList>
            <person name="Brito A."/>
        </authorList>
    </citation>
    <scope>NUCLEOTIDE SEQUENCE [LARGE SCALE GENOMIC DNA]</scope>
    <source>
        <strain evidence="1">1</strain>
    </source>
</reference>
<organism evidence="1 2">
    <name type="scientific">Hyella patelloides LEGE 07179</name>
    <dbReference type="NCBI Taxonomy" id="945734"/>
    <lineage>
        <taxon>Bacteria</taxon>
        <taxon>Bacillati</taxon>
        <taxon>Cyanobacteriota</taxon>
        <taxon>Cyanophyceae</taxon>
        <taxon>Pleurocapsales</taxon>
        <taxon>Hyellaceae</taxon>
        <taxon>Hyella</taxon>
    </lineage>
</organism>
<evidence type="ECO:0000313" key="2">
    <source>
        <dbReference type="Proteomes" id="UP000320055"/>
    </source>
</evidence>
<dbReference type="AlphaFoldDB" id="A0A563W3R0"/>
<dbReference type="EMBL" id="CAACVJ010000681">
    <property type="protein sequence ID" value="VEP18316.1"/>
    <property type="molecule type" value="Genomic_DNA"/>
</dbReference>
<name>A0A563W3R0_9CYAN</name>